<feature type="compositionally biased region" description="Basic and acidic residues" evidence="5">
    <location>
        <begin position="27"/>
        <end position="49"/>
    </location>
</feature>
<dbReference type="Gene3D" id="4.10.1000.10">
    <property type="entry name" value="Zinc finger, CCCH-type"/>
    <property type="match status" value="1"/>
</dbReference>
<feature type="region of interest" description="Disordered" evidence="5">
    <location>
        <begin position="356"/>
        <end position="453"/>
    </location>
</feature>
<dbReference type="PROSITE" id="PS50103">
    <property type="entry name" value="ZF_C3H1"/>
    <property type="match status" value="1"/>
</dbReference>
<dbReference type="SMART" id="SM00356">
    <property type="entry name" value="ZnF_C3H1"/>
    <property type="match status" value="1"/>
</dbReference>
<dbReference type="InterPro" id="IPR019496">
    <property type="entry name" value="NUFIP1_cons_dom"/>
</dbReference>
<dbReference type="InterPro" id="IPR036855">
    <property type="entry name" value="Znf_CCCH_sf"/>
</dbReference>
<feature type="compositionally biased region" description="Pro residues" evidence="5">
    <location>
        <begin position="7"/>
        <end position="16"/>
    </location>
</feature>
<dbReference type="InterPro" id="IPR039136">
    <property type="entry name" value="NUFIP1-like"/>
</dbReference>
<dbReference type="Pfam" id="PF10453">
    <property type="entry name" value="NUFIP1"/>
    <property type="match status" value="1"/>
</dbReference>
<reference evidence="7" key="1">
    <citation type="journal article" date="2020" name="Stud. Mycol.">
        <title>101 Dothideomycetes genomes: a test case for predicting lifestyles and emergence of pathogens.</title>
        <authorList>
            <person name="Haridas S."/>
            <person name="Albert R."/>
            <person name="Binder M."/>
            <person name="Bloem J."/>
            <person name="Labutti K."/>
            <person name="Salamov A."/>
            <person name="Andreopoulos B."/>
            <person name="Baker S."/>
            <person name="Barry K."/>
            <person name="Bills G."/>
            <person name="Bluhm B."/>
            <person name="Cannon C."/>
            <person name="Castanera R."/>
            <person name="Culley D."/>
            <person name="Daum C."/>
            <person name="Ezra D."/>
            <person name="Gonzalez J."/>
            <person name="Henrissat B."/>
            <person name="Kuo A."/>
            <person name="Liang C."/>
            <person name="Lipzen A."/>
            <person name="Lutzoni F."/>
            <person name="Magnuson J."/>
            <person name="Mondo S."/>
            <person name="Nolan M."/>
            <person name="Ohm R."/>
            <person name="Pangilinan J."/>
            <person name="Park H.-J."/>
            <person name="Ramirez L."/>
            <person name="Alfaro M."/>
            <person name="Sun H."/>
            <person name="Tritt A."/>
            <person name="Yoshinaga Y."/>
            <person name="Zwiers L.-H."/>
            <person name="Turgeon B."/>
            <person name="Goodwin S."/>
            <person name="Spatafora J."/>
            <person name="Crous P."/>
            <person name="Grigoriev I."/>
        </authorList>
    </citation>
    <scope>NUCLEOTIDE SEQUENCE</scope>
    <source>
        <strain evidence="7">CBS 116435</strain>
    </source>
</reference>
<dbReference type="PANTHER" id="PTHR13309">
    <property type="entry name" value="NUCLEAR FRAGILE X MENTAL RETARDATION PROTEIN INTERACTING PROTEIN 1"/>
    <property type="match status" value="1"/>
</dbReference>
<dbReference type="OrthoDB" id="273070at2759"/>
<feature type="region of interest" description="Disordered" evidence="5">
    <location>
        <begin position="159"/>
        <end position="178"/>
    </location>
</feature>
<dbReference type="GO" id="GO:0003723">
    <property type="term" value="F:RNA binding"/>
    <property type="evidence" value="ECO:0007669"/>
    <property type="project" value="InterPro"/>
</dbReference>
<dbReference type="AlphaFoldDB" id="A0A9P4QHN5"/>
<dbReference type="SUPFAM" id="SSF90229">
    <property type="entry name" value="CCCH zinc finger"/>
    <property type="match status" value="1"/>
</dbReference>
<feature type="region of interest" description="Disordered" evidence="5">
    <location>
        <begin position="210"/>
        <end position="234"/>
    </location>
</feature>
<accession>A0A9P4QHN5</accession>
<dbReference type="Proteomes" id="UP000799441">
    <property type="component" value="Unassembled WGS sequence"/>
</dbReference>
<evidence type="ECO:0000259" key="6">
    <source>
        <dbReference type="PROSITE" id="PS50103"/>
    </source>
</evidence>
<dbReference type="InterPro" id="IPR000571">
    <property type="entry name" value="Znf_CCCH"/>
</dbReference>
<sequence length="568" mass="62485">MVNAFSFPPPPPPPPKASSESSYNQQHTDRGWGHGRGRGRERGENDSRGRGGIRGRSSFHNQQSNRYQSQPASDSNTNQIPYRDQATSTNQHFSASRTPAGHKRKLEALRPSSYGSEKRSALETAPAVPSFVLSATQLQPALSHPIASRAQKVAPRNLGLIPTANDDAPSSESDEEIDEEAMYAELGTKLTFEHDGQVLSLSTPADLEAWTAERKRNWPTRARMSEREAERERIGRERRRLLDEAAKLDRLESRHAASSEGEQRPTKLSGQAPNDSNTGLHADDAKRSSTIDTGHTNSAETSTPKGRVARDAQFQPDAVTLEAAPTSRVQPAQTKEELTRQIEERTANLAMLRRRVEESQAQVNSAKARSSTEKPVDVQKNTTDALNVSDPVEEDSIAARATIPTEDQADKEATIASSDASPDSDSEDDASSDSDAPPEEISSNPNLPLSTSENSRIRPVCRYFVASGYCRDGDVCRFRHELPTRASGAGRPPPSQRHDQYGMQQRVRRDQEHPQVPDVDGSSAARKGLFERLIKQEMEDENKLALQVIKYLGRVGFFAAPAKEAEDS</sequence>
<keyword evidence="2 4" id="KW-0863">Zinc-finger</keyword>
<evidence type="ECO:0000256" key="4">
    <source>
        <dbReference type="PROSITE-ProRule" id="PRU00723"/>
    </source>
</evidence>
<evidence type="ECO:0000313" key="7">
    <source>
        <dbReference type="EMBL" id="KAF2724942.1"/>
    </source>
</evidence>
<feature type="domain" description="C3H1-type" evidence="6">
    <location>
        <begin position="455"/>
        <end position="483"/>
    </location>
</feature>
<evidence type="ECO:0000256" key="5">
    <source>
        <dbReference type="SAM" id="MobiDB-lite"/>
    </source>
</evidence>
<evidence type="ECO:0000256" key="1">
    <source>
        <dbReference type="ARBA" id="ARBA00022723"/>
    </source>
</evidence>
<evidence type="ECO:0000256" key="3">
    <source>
        <dbReference type="ARBA" id="ARBA00022833"/>
    </source>
</evidence>
<feature type="zinc finger region" description="C3H1-type" evidence="4">
    <location>
        <begin position="455"/>
        <end position="483"/>
    </location>
</feature>
<feature type="region of interest" description="Disordered" evidence="5">
    <location>
        <begin position="484"/>
        <end position="524"/>
    </location>
</feature>
<keyword evidence="3 4" id="KW-0862">Zinc</keyword>
<feature type="region of interest" description="Disordered" evidence="5">
    <location>
        <begin position="1"/>
        <end position="124"/>
    </location>
</feature>
<feature type="compositionally biased region" description="Acidic residues" evidence="5">
    <location>
        <begin position="422"/>
        <end position="438"/>
    </location>
</feature>
<evidence type="ECO:0000313" key="8">
    <source>
        <dbReference type="Proteomes" id="UP000799441"/>
    </source>
</evidence>
<protein>
    <recommendedName>
        <fullName evidence="6">C3H1-type domain-containing protein</fullName>
    </recommendedName>
</protein>
<feature type="compositionally biased region" description="Basic and acidic residues" evidence="5">
    <location>
        <begin position="223"/>
        <end position="234"/>
    </location>
</feature>
<feature type="compositionally biased region" description="Polar residues" evidence="5">
    <location>
        <begin position="290"/>
        <end position="304"/>
    </location>
</feature>
<feature type="region of interest" description="Disordered" evidence="5">
    <location>
        <begin position="250"/>
        <end position="340"/>
    </location>
</feature>
<dbReference type="GO" id="GO:0005634">
    <property type="term" value="C:nucleus"/>
    <property type="evidence" value="ECO:0007669"/>
    <property type="project" value="TreeGrafter"/>
</dbReference>
<gene>
    <name evidence="7" type="ORF">K431DRAFT_281410</name>
</gene>
<keyword evidence="8" id="KW-1185">Reference proteome</keyword>
<evidence type="ECO:0000256" key="2">
    <source>
        <dbReference type="ARBA" id="ARBA00022771"/>
    </source>
</evidence>
<dbReference type="GO" id="GO:0008270">
    <property type="term" value="F:zinc ion binding"/>
    <property type="evidence" value="ECO:0007669"/>
    <property type="project" value="UniProtKB-KW"/>
</dbReference>
<dbReference type="PANTHER" id="PTHR13309:SF0">
    <property type="entry name" value="FMR1-INTERACTING PROTEIN NUFIP1"/>
    <property type="match status" value="1"/>
</dbReference>
<feature type="compositionally biased region" description="Basic and acidic residues" evidence="5">
    <location>
        <begin position="250"/>
        <end position="265"/>
    </location>
</feature>
<feature type="compositionally biased region" description="Polar residues" evidence="5">
    <location>
        <begin position="359"/>
        <end position="369"/>
    </location>
</feature>
<organism evidence="7 8">
    <name type="scientific">Polychaeton citri CBS 116435</name>
    <dbReference type="NCBI Taxonomy" id="1314669"/>
    <lineage>
        <taxon>Eukaryota</taxon>
        <taxon>Fungi</taxon>
        <taxon>Dikarya</taxon>
        <taxon>Ascomycota</taxon>
        <taxon>Pezizomycotina</taxon>
        <taxon>Dothideomycetes</taxon>
        <taxon>Dothideomycetidae</taxon>
        <taxon>Capnodiales</taxon>
        <taxon>Capnodiaceae</taxon>
        <taxon>Polychaeton</taxon>
    </lineage>
</organism>
<dbReference type="EMBL" id="MU003769">
    <property type="protein sequence ID" value="KAF2724942.1"/>
    <property type="molecule type" value="Genomic_DNA"/>
</dbReference>
<feature type="compositionally biased region" description="Polar residues" evidence="5">
    <location>
        <begin position="266"/>
        <end position="279"/>
    </location>
</feature>
<keyword evidence="1 4" id="KW-0479">Metal-binding</keyword>
<feature type="compositionally biased region" description="Polar residues" evidence="5">
    <location>
        <begin position="59"/>
        <end position="97"/>
    </location>
</feature>
<proteinExistence type="predicted"/>
<feature type="compositionally biased region" description="Polar residues" evidence="5">
    <location>
        <begin position="441"/>
        <end position="453"/>
    </location>
</feature>
<dbReference type="GO" id="GO:0000492">
    <property type="term" value="P:box C/D snoRNP assembly"/>
    <property type="evidence" value="ECO:0007669"/>
    <property type="project" value="TreeGrafter"/>
</dbReference>
<name>A0A9P4QHN5_9PEZI</name>
<comment type="caution">
    <text evidence="7">The sequence shown here is derived from an EMBL/GenBank/DDBJ whole genome shotgun (WGS) entry which is preliminary data.</text>
</comment>